<accession>A0A0R1RCK7</accession>
<keyword evidence="5" id="KW-1185">Reference proteome</keyword>
<dbReference type="PATRIC" id="fig|1114972.6.peg.2701"/>
<reference evidence="4 5" key="1">
    <citation type="journal article" date="2015" name="Genome Announc.">
        <title>Expanding the biotechnology potential of lactobacilli through comparative genomics of 213 strains and associated genera.</title>
        <authorList>
            <person name="Sun Z."/>
            <person name="Harris H.M."/>
            <person name="McCann A."/>
            <person name="Guo C."/>
            <person name="Argimon S."/>
            <person name="Zhang W."/>
            <person name="Yang X."/>
            <person name="Jeffery I.B."/>
            <person name="Cooney J.C."/>
            <person name="Kagawa T.F."/>
            <person name="Liu W."/>
            <person name="Song Y."/>
            <person name="Salvetti E."/>
            <person name="Wrobel A."/>
            <person name="Rasinkangas P."/>
            <person name="Parkhill J."/>
            <person name="Rea M.C."/>
            <person name="O'Sullivan O."/>
            <person name="Ritari J."/>
            <person name="Douillard F.P."/>
            <person name="Paul Ross R."/>
            <person name="Yang R."/>
            <person name="Briner A.E."/>
            <person name="Felis G.E."/>
            <person name="de Vos W.M."/>
            <person name="Barrangou R."/>
            <person name="Klaenhammer T.R."/>
            <person name="Caufield P.W."/>
            <person name="Cui Y."/>
            <person name="Zhang H."/>
            <person name="O'Toole P.W."/>
        </authorList>
    </citation>
    <scope>NUCLEOTIDE SEQUENCE [LARGE SCALE GENOMIC DNA]</scope>
    <source>
        <strain evidence="4 5">DSM 15814</strain>
    </source>
</reference>
<dbReference type="Pfam" id="PF00440">
    <property type="entry name" value="TetR_N"/>
    <property type="match status" value="1"/>
</dbReference>
<organism evidence="4 5">
    <name type="scientific">Furfurilactobacillus rossiae DSM 15814</name>
    <dbReference type="NCBI Taxonomy" id="1114972"/>
    <lineage>
        <taxon>Bacteria</taxon>
        <taxon>Bacillati</taxon>
        <taxon>Bacillota</taxon>
        <taxon>Bacilli</taxon>
        <taxon>Lactobacillales</taxon>
        <taxon>Lactobacillaceae</taxon>
        <taxon>Furfurilactobacillus</taxon>
    </lineage>
</organism>
<dbReference type="GO" id="GO:0003677">
    <property type="term" value="F:DNA binding"/>
    <property type="evidence" value="ECO:0007669"/>
    <property type="project" value="UniProtKB-UniRule"/>
</dbReference>
<gene>
    <name evidence="4" type="ORF">FD35_GL002635</name>
</gene>
<dbReference type="STRING" id="1114972.FD35_GL002635"/>
<dbReference type="OrthoDB" id="2329191at2"/>
<evidence type="ECO:0000313" key="4">
    <source>
        <dbReference type="EMBL" id="KRL54566.1"/>
    </source>
</evidence>
<dbReference type="Gene3D" id="1.10.357.10">
    <property type="entry name" value="Tetracycline Repressor, domain 2"/>
    <property type="match status" value="1"/>
</dbReference>
<keyword evidence="1 2" id="KW-0238">DNA-binding</keyword>
<dbReference type="Gene3D" id="1.10.10.60">
    <property type="entry name" value="Homeodomain-like"/>
    <property type="match status" value="1"/>
</dbReference>
<sequence>MVQKRDLSAEKIIQTATDLIKADGADAATFGNIAKALNCRTQALYFYFKNHNDLLLGVATNFFATLNHEVQTACFDLNGREALIKMATTIRNYGRQNLDLSLAVMRTSGLPDHLSAFNETRHLSEMMQRYIGDFVSDPVQQLSISRGVRAIIIGEVVSESVGWFTNPAIDRDDSFVDNLMRLFDESQK</sequence>
<name>A0A0R1RCK7_9LACO</name>
<proteinExistence type="predicted"/>
<dbReference type="RefSeq" id="WP_017260662.1">
    <property type="nucleotide sequence ID" value="NZ_AUAW01000012.1"/>
</dbReference>
<evidence type="ECO:0000256" key="2">
    <source>
        <dbReference type="PROSITE-ProRule" id="PRU00335"/>
    </source>
</evidence>
<dbReference type="AlphaFoldDB" id="A0A0R1RCK7"/>
<dbReference type="SUPFAM" id="SSF46689">
    <property type="entry name" value="Homeodomain-like"/>
    <property type="match status" value="1"/>
</dbReference>
<evidence type="ECO:0000259" key="3">
    <source>
        <dbReference type="PROSITE" id="PS50977"/>
    </source>
</evidence>
<feature type="domain" description="HTH tetR-type" evidence="3">
    <location>
        <begin position="6"/>
        <end position="66"/>
    </location>
</feature>
<dbReference type="InterPro" id="IPR009057">
    <property type="entry name" value="Homeodomain-like_sf"/>
</dbReference>
<comment type="caution">
    <text evidence="4">The sequence shown here is derived from an EMBL/GenBank/DDBJ whole genome shotgun (WGS) entry which is preliminary data.</text>
</comment>
<dbReference type="eggNOG" id="COG1309">
    <property type="taxonomic scope" value="Bacteria"/>
</dbReference>
<protein>
    <recommendedName>
        <fullName evidence="3">HTH tetR-type domain-containing protein</fullName>
    </recommendedName>
</protein>
<dbReference type="EMBL" id="AZFF01000008">
    <property type="protein sequence ID" value="KRL54566.1"/>
    <property type="molecule type" value="Genomic_DNA"/>
</dbReference>
<dbReference type="InterPro" id="IPR001647">
    <property type="entry name" value="HTH_TetR"/>
</dbReference>
<evidence type="ECO:0000313" key="5">
    <source>
        <dbReference type="Proteomes" id="UP000051999"/>
    </source>
</evidence>
<evidence type="ECO:0000256" key="1">
    <source>
        <dbReference type="ARBA" id="ARBA00023125"/>
    </source>
</evidence>
<feature type="DNA-binding region" description="H-T-H motif" evidence="2">
    <location>
        <begin position="29"/>
        <end position="48"/>
    </location>
</feature>
<dbReference type="Proteomes" id="UP000051999">
    <property type="component" value="Unassembled WGS sequence"/>
</dbReference>
<dbReference type="PROSITE" id="PS50977">
    <property type="entry name" value="HTH_TETR_2"/>
    <property type="match status" value="1"/>
</dbReference>